<dbReference type="PROSITE" id="PS50850">
    <property type="entry name" value="MFS"/>
    <property type="match status" value="1"/>
</dbReference>
<evidence type="ECO:0000313" key="10">
    <source>
        <dbReference type="EMBL" id="MEO9247461.1"/>
    </source>
</evidence>
<dbReference type="RefSeq" id="WP_347920052.1">
    <property type="nucleotide sequence ID" value="NZ_JBDXMX010000002.1"/>
</dbReference>
<proteinExistence type="inferred from homology"/>
<dbReference type="Proteomes" id="UP001484097">
    <property type="component" value="Unassembled WGS sequence"/>
</dbReference>
<keyword evidence="7 8" id="KW-0472">Membrane</keyword>
<evidence type="ECO:0000256" key="1">
    <source>
        <dbReference type="ARBA" id="ARBA00004651"/>
    </source>
</evidence>
<keyword evidence="3" id="KW-0813">Transport</keyword>
<accession>A0ABV0IH28</accession>
<evidence type="ECO:0000256" key="8">
    <source>
        <dbReference type="SAM" id="Phobius"/>
    </source>
</evidence>
<feature type="transmembrane region" description="Helical" evidence="8">
    <location>
        <begin position="58"/>
        <end position="76"/>
    </location>
</feature>
<gene>
    <name evidence="10" type="ORF">ABDK96_07195</name>
</gene>
<protein>
    <submittedName>
        <fullName evidence="10">MFS transporter</fullName>
    </submittedName>
</protein>
<feature type="transmembrane region" description="Helical" evidence="8">
    <location>
        <begin position="223"/>
        <end position="245"/>
    </location>
</feature>
<feature type="transmembrane region" description="Helical" evidence="8">
    <location>
        <begin position="291"/>
        <end position="312"/>
    </location>
</feature>
<comment type="caution">
    <text evidence="10">The sequence shown here is derived from an EMBL/GenBank/DDBJ whole genome shotgun (WGS) entry which is preliminary data.</text>
</comment>
<keyword evidence="11" id="KW-1185">Reference proteome</keyword>
<feature type="domain" description="Major facilitator superfamily (MFS) profile" evidence="9">
    <location>
        <begin position="18"/>
        <end position="401"/>
    </location>
</feature>
<dbReference type="SUPFAM" id="SSF103473">
    <property type="entry name" value="MFS general substrate transporter"/>
    <property type="match status" value="1"/>
</dbReference>
<dbReference type="Pfam" id="PF07690">
    <property type="entry name" value="MFS_1"/>
    <property type="match status" value="1"/>
</dbReference>
<comment type="similarity">
    <text evidence="2">Belongs to the major facilitator superfamily.</text>
</comment>
<dbReference type="EMBL" id="JBDXMX010000002">
    <property type="protein sequence ID" value="MEO9247461.1"/>
    <property type="molecule type" value="Genomic_DNA"/>
</dbReference>
<keyword evidence="4" id="KW-1003">Cell membrane</keyword>
<dbReference type="PANTHER" id="PTHR43271">
    <property type="entry name" value="BLL2771 PROTEIN"/>
    <property type="match status" value="1"/>
</dbReference>
<dbReference type="CDD" id="cd17324">
    <property type="entry name" value="MFS_NepI_like"/>
    <property type="match status" value="1"/>
</dbReference>
<feature type="transmembrane region" description="Helical" evidence="8">
    <location>
        <begin position="141"/>
        <end position="164"/>
    </location>
</feature>
<evidence type="ECO:0000313" key="11">
    <source>
        <dbReference type="Proteomes" id="UP001484097"/>
    </source>
</evidence>
<evidence type="ECO:0000259" key="9">
    <source>
        <dbReference type="PROSITE" id="PS50850"/>
    </source>
</evidence>
<dbReference type="InterPro" id="IPR036259">
    <property type="entry name" value="MFS_trans_sf"/>
</dbReference>
<feature type="transmembrane region" description="Helical" evidence="8">
    <location>
        <begin position="257"/>
        <end position="279"/>
    </location>
</feature>
<keyword evidence="5 8" id="KW-0812">Transmembrane</keyword>
<feature type="transmembrane region" description="Helical" evidence="8">
    <location>
        <begin position="353"/>
        <end position="373"/>
    </location>
</feature>
<sequence length="402" mass="41118">MSTGAGGEWAGHVPGTPGYRRLLLGLFLAGVATFAQLYSPQGLLPLISGDLGIPASDAALMISLATLGLALGVIPWSYAGDRLGRKRAMGWAILAACLFSLAAAVVPGLGTVLVFRLLEGFALGGVPALALAYLNEEVNAVSAALAAGTYISGTTIGGLTGRLLAAPVGEFLGWRAGILTVTVVSAACAVAFLLLAPAARGFTPHRTTLRGAVRALAGNLRSVPLLLTYAQGFLLMGGFVAMYNFLGFHLSEEPFHLPLSVVSLVFVAYLAGTWTSPLAGRLAGRFGRKPVLLASTATMTAGVLLTLVPSLWVLLPAVVVFTGGFFAAHAVASGWAGAAAVAGRAQSASLYNFGYYAGSSLFGWLGGVFLSAAGWPGTVLMTAVLCLLALGLAWLIRSPQDA</sequence>
<evidence type="ECO:0000256" key="4">
    <source>
        <dbReference type="ARBA" id="ARBA00022475"/>
    </source>
</evidence>
<evidence type="ECO:0000256" key="6">
    <source>
        <dbReference type="ARBA" id="ARBA00022989"/>
    </source>
</evidence>
<feature type="transmembrane region" description="Helical" evidence="8">
    <location>
        <begin position="318"/>
        <end position="341"/>
    </location>
</feature>
<feature type="transmembrane region" description="Helical" evidence="8">
    <location>
        <begin position="176"/>
        <end position="202"/>
    </location>
</feature>
<evidence type="ECO:0000256" key="5">
    <source>
        <dbReference type="ARBA" id="ARBA00022692"/>
    </source>
</evidence>
<feature type="transmembrane region" description="Helical" evidence="8">
    <location>
        <begin position="113"/>
        <end position="134"/>
    </location>
</feature>
<dbReference type="InterPro" id="IPR011701">
    <property type="entry name" value="MFS"/>
</dbReference>
<feature type="transmembrane region" description="Helical" evidence="8">
    <location>
        <begin position="379"/>
        <end position="396"/>
    </location>
</feature>
<feature type="transmembrane region" description="Helical" evidence="8">
    <location>
        <begin position="88"/>
        <end position="107"/>
    </location>
</feature>
<comment type="subcellular location">
    <subcellularLocation>
        <location evidence="1">Cell membrane</location>
        <topology evidence="1">Multi-pass membrane protein</topology>
    </subcellularLocation>
</comment>
<reference evidence="10 11" key="1">
    <citation type="submission" date="2024-05" db="EMBL/GenBank/DDBJ databases">
        <authorList>
            <person name="Yi C."/>
        </authorList>
    </citation>
    <scope>NUCLEOTIDE SEQUENCE [LARGE SCALE GENOMIC DNA]</scope>
    <source>
        <strain evidence="10 11">XS13</strain>
    </source>
</reference>
<organism evidence="10 11">
    <name type="scientific">Citricoccus nitrophenolicus</name>
    <dbReference type="NCBI Taxonomy" id="863575"/>
    <lineage>
        <taxon>Bacteria</taxon>
        <taxon>Bacillati</taxon>
        <taxon>Actinomycetota</taxon>
        <taxon>Actinomycetes</taxon>
        <taxon>Micrococcales</taxon>
        <taxon>Micrococcaceae</taxon>
        <taxon>Citricoccus</taxon>
    </lineage>
</organism>
<name>A0ABV0IH28_9MICC</name>
<dbReference type="Gene3D" id="1.20.1250.20">
    <property type="entry name" value="MFS general substrate transporter like domains"/>
    <property type="match status" value="2"/>
</dbReference>
<evidence type="ECO:0000256" key="2">
    <source>
        <dbReference type="ARBA" id="ARBA00008335"/>
    </source>
</evidence>
<evidence type="ECO:0000256" key="3">
    <source>
        <dbReference type="ARBA" id="ARBA00022448"/>
    </source>
</evidence>
<evidence type="ECO:0000256" key="7">
    <source>
        <dbReference type="ARBA" id="ARBA00023136"/>
    </source>
</evidence>
<feature type="transmembrane region" description="Helical" evidence="8">
    <location>
        <begin position="21"/>
        <end position="38"/>
    </location>
</feature>
<dbReference type="PANTHER" id="PTHR43271:SF1">
    <property type="entry name" value="INNER MEMBRANE TRANSPORT PROTEIN YNFM"/>
    <property type="match status" value="1"/>
</dbReference>
<keyword evidence="6 8" id="KW-1133">Transmembrane helix</keyword>
<dbReference type="InterPro" id="IPR020846">
    <property type="entry name" value="MFS_dom"/>
</dbReference>